<organism evidence="2 3">
    <name type="scientific">Circovirus-like genome DCCV-8</name>
    <dbReference type="NCBI Taxonomy" id="1788448"/>
    <lineage>
        <taxon>Viruses</taxon>
        <taxon>Monodnaviria</taxon>
        <taxon>Shotokuvirae</taxon>
        <taxon>Cressdnaviricota</taxon>
        <taxon>Arfiviricetes</taxon>
        <taxon>Saturnivirales</taxon>
        <taxon>Kanorauviridae</taxon>
        <taxon>Saothovirus</taxon>
        <taxon>Saothovirus dianchis</taxon>
    </lineage>
</organism>
<feature type="region of interest" description="Disordered" evidence="1">
    <location>
        <begin position="1"/>
        <end position="61"/>
    </location>
</feature>
<dbReference type="RefSeq" id="YP_009259681.1">
    <property type="nucleotide sequence ID" value="NC_030457.1"/>
</dbReference>
<evidence type="ECO:0000313" key="2">
    <source>
        <dbReference type="EMBL" id="AMB42974.1"/>
    </source>
</evidence>
<feature type="compositionally biased region" description="Polar residues" evidence="1">
    <location>
        <begin position="30"/>
        <end position="41"/>
    </location>
</feature>
<protein>
    <submittedName>
        <fullName evidence="2">Uncharacterized protein</fullName>
    </submittedName>
</protein>
<accession>A0A190WHB8</accession>
<dbReference type="KEGG" id="vg:37627675"/>
<keyword evidence="3" id="KW-1185">Reference proteome</keyword>
<proteinExistence type="predicted"/>
<dbReference type="Proteomes" id="UP000106231">
    <property type="component" value="Segment"/>
</dbReference>
<dbReference type="OrthoDB" id="40073at10239"/>
<evidence type="ECO:0000313" key="3">
    <source>
        <dbReference type="Proteomes" id="UP000106231"/>
    </source>
</evidence>
<reference evidence="2 3" key="1">
    <citation type="submission" date="2015-06" db="EMBL/GenBank/DDBJ databases">
        <title>Nucleotide composition analysis revealed diverse host origins of novel circovirus-like genomes in Dianchi and Donghu lake in China.</title>
        <authorList>
            <person name="Ge X.-Y."/>
            <person name="Fang W."/>
            <person name="Wang J."/>
            <person name="Wang M.-N."/>
            <person name="Liu H.-Z."/>
            <person name="Shi Z.-L."/>
        </authorList>
    </citation>
    <scope>NUCLEOTIDE SEQUENCE [LARGE SCALE GENOMIC DNA]</scope>
    <source>
        <strain evidence="2">DCCV-8</strain>
    </source>
</reference>
<dbReference type="GeneID" id="37627675"/>
<sequence>MECDKRDTGSALSPETLGHLNCPTELHGVSDSQSVENQDISTGKYWCPSPPRKPLPKSKLPSDYKGCMLKPPVPLLPRLTCIKKKLETETPSNSDQEQSTGIMQLTGTELKSWRKQVTSIWSQRTFTFVIIAPLLQLQAIMKSLSELRKMSSFFMAEQVRESLGERGKKPDQVPILKIHAANFGVATALTNMLLSMNLEVVSISPTCCDGWIGIQSALRSKGAADP</sequence>
<evidence type="ECO:0000256" key="1">
    <source>
        <dbReference type="SAM" id="MobiDB-lite"/>
    </source>
</evidence>
<dbReference type="EMBL" id="KT149401">
    <property type="protein sequence ID" value="AMB42974.1"/>
    <property type="molecule type" value="Genomic_DNA"/>
</dbReference>
<name>A0A190WHB8_9VIRU</name>